<dbReference type="Pfam" id="PF14299">
    <property type="entry name" value="PP2"/>
    <property type="match status" value="1"/>
</dbReference>
<proteinExistence type="predicted"/>
<evidence type="ECO:0000313" key="1">
    <source>
        <dbReference type="EMBL" id="KAF5783799.1"/>
    </source>
</evidence>
<dbReference type="PANTHER" id="PTHR32278:SF111">
    <property type="entry name" value="F-BOX PROTEIN PP2-B12-RELATED"/>
    <property type="match status" value="1"/>
</dbReference>
<evidence type="ECO:0000313" key="2">
    <source>
        <dbReference type="Proteomes" id="UP000215914"/>
    </source>
</evidence>
<name>A0A9K3N1P2_HELAN</name>
<dbReference type="AlphaFoldDB" id="A0A9K3N1P2"/>
<organism evidence="1 2">
    <name type="scientific">Helianthus annuus</name>
    <name type="common">Common sunflower</name>
    <dbReference type="NCBI Taxonomy" id="4232"/>
    <lineage>
        <taxon>Eukaryota</taxon>
        <taxon>Viridiplantae</taxon>
        <taxon>Streptophyta</taxon>
        <taxon>Embryophyta</taxon>
        <taxon>Tracheophyta</taxon>
        <taxon>Spermatophyta</taxon>
        <taxon>Magnoliopsida</taxon>
        <taxon>eudicotyledons</taxon>
        <taxon>Gunneridae</taxon>
        <taxon>Pentapetalae</taxon>
        <taxon>asterids</taxon>
        <taxon>campanulids</taxon>
        <taxon>Asterales</taxon>
        <taxon>Asteraceae</taxon>
        <taxon>Asteroideae</taxon>
        <taxon>Heliantheae alliance</taxon>
        <taxon>Heliantheae</taxon>
        <taxon>Helianthus</taxon>
    </lineage>
</organism>
<reference evidence="1" key="2">
    <citation type="submission" date="2020-06" db="EMBL/GenBank/DDBJ databases">
        <title>Helianthus annuus Genome sequencing and assembly Release 2.</title>
        <authorList>
            <person name="Gouzy J."/>
            <person name="Langlade N."/>
            <person name="Munos S."/>
        </authorList>
    </citation>
    <scope>NUCLEOTIDE SEQUENCE</scope>
    <source>
        <tissue evidence="1">Leaves</tissue>
    </source>
</reference>
<dbReference type="PANTHER" id="PTHR32278">
    <property type="entry name" value="F-BOX DOMAIN-CONTAINING PROTEIN"/>
    <property type="match status" value="1"/>
</dbReference>
<dbReference type="Gramene" id="mRNA:HanXRQr2_Chr11g0512041">
    <property type="protein sequence ID" value="CDS:HanXRQr2_Chr11g0512041.1"/>
    <property type="gene ID" value="HanXRQr2_Chr11g0512041"/>
</dbReference>
<protein>
    <submittedName>
        <fullName evidence="1">Phloem protein</fullName>
    </submittedName>
</protein>
<gene>
    <name evidence="1" type="ORF">HanXRQr2_Chr11g0512041</name>
</gene>
<dbReference type="Proteomes" id="UP000215914">
    <property type="component" value="Unassembled WGS sequence"/>
</dbReference>
<dbReference type="InterPro" id="IPR025886">
    <property type="entry name" value="PP2-like"/>
</dbReference>
<comment type="caution">
    <text evidence="1">The sequence shown here is derived from an EMBL/GenBank/DDBJ whole genome shotgun (WGS) entry which is preliminary data.</text>
</comment>
<keyword evidence="2" id="KW-1185">Reference proteome</keyword>
<reference evidence="1" key="1">
    <citation type="journal article" date="2017" name="Nature">
        <title>The sunflower genome provides insights into oil metabolism, flowering and Asterid evolution.</title>
        <authorList>
            <person name="Badouin H."/>
            <person name="Gouzy J."/>
            <person name="Grassa C.J."/>
            <person name="Murat F."/>
            <person name="Staton S.E."/>
            <person name="Cottret L."/>
            <person name="Lelandais-Briere C."/>
            <person name="Owens G.L."/>
            <person name="Carrere S."/>
            <person name="Mayjonade B."/>
            <person name="Legrand L."/>
            <person name="Gill N."/>
            <person name="Kane N.C."/>
            <person name="Bowers J.E."/>
            <person name="Hubner S."/>
            <person name="Bellec A."/>
            <person name="Berard A."/>
            <person name="Berges H."/>
            <person name="Blanchet N."/>
            <person name="Boniface M.C."/>
            <person name="Brunel D."/>
            <person name="Catrice O."/>
            <person name="Chaidir N."/>
            <person name="Claudel C."/>
            <person name="Donnadieu C."/>
            <person name="Faraut T."/>
            <person name="Fievet G."/>
            <person name="Helmstetter N."/>
            <person name="King M."/>
            <person name="Knapp S.J."/>
            <person name="Lai Z."/>
            <person name="Le Paslier M.C."/>
            <person name="Lippi Y."/>
            <person name="Lorenzon L."/>
            <person name="Mandel J.R."/>
            <person name="Marage G."/>
            <person name="Marchand G."/>
            <person name="Marquand E."/>
            <person name="Bret-Mestries E."/>
            <person name="Morien E."/>
            <person name="Nambeesan S."/>
            <person name="Nguyen T."/>
            <person name="Pegot-Espagnet P."/>
            <person name="Pouilly N."/>
            <person name="Raftis F."/>
            <person name="Sallet E."/>
            <person name="Schiex T."/>
            <person name="Thomas J."/>
            <person name="Vandecasteele C."/>
            <person name="Vares D."/>
            <person name="Vear F."/>
            <person name="Vautrin S."/>
            <person name="Crespi M."/>
            <person name="Mangin B."/>
            <person name="Burke J.M."/>
            <person name="Salse J."/>
            <person name="Munos S."/>
            <person name="Vincourt P."/>
            <person name="Rieseberg L.H."/>
            <person name="Langlade N.B."/>
        </authorList>
    </citation>
    <scope>NUCLEOTIDE SEQUENCE</scope>
    <source>
        <tissue evidence="1">Leaves</tissue>
    </source>
</reference>
<sequence length="147" mass="17244">MGRGNFLHNTYERVSHFEEVAEFISRQVLEIKCDIETQKLSSDTDYACHLVFKLSQKCHGLQCPVKVQDLLHRKNKEFQYIYFRSPRFVYLQGNGRVPKYRADGLMEVIVWEFNSGNNDHVPMSLKLRCYEGNMSGLIVYGIEFRPT</sequence>
<accession>A0A9K3N1P2</accession>
<dbReference type="EMBL" id="MNCJ02000326">
    <property type="protein sequence ID" value="KAF5783799.1"/>
    <property type="molecule type" value="Genomic_DNA"/>
</dbReference>